<dbReference type="STRING" id="1245469.S58_60540"/>
<dbReference type="AlphaFoldDB" id="M4ZZT5"/>
<dbReference type="Gene3D" id="3.60.15.10">
    <property type="entry name" value="Ribonuclease Z/Hydroxyacylglutathione hydrolase-like"/>
    <property type="match status" value="1"/>
</dbReference>
<gene>
    <name evidence="2" type="ORF">S58_60540</name>
</gene>
<dbReference type="PANTHER" id="PTHR46018:SF7">
    <property type="entry name" value="RIBONUCLEASE Z"/>
    <property type="match status" value="1"/>
</dbReference>
<dbReference type="eggNOG" id="COG1234">
    <property type="taxonomic scope" value="Bacteria"/>
</dbReference>
<dbReference type="HOGENOM" id="CLU_1892163_0_0_5"/>
<dbReference type="Pfam" id="PF12706">
    <property type="entry name" value="Lactamase_B_2"/>
    <property type="match status" value="1"/>
</dbReference>
<evidence type="ECO:0000259" key="1">
    <source>
        <dbReference type="Pfam" id="PF12706"/>
    </source>
</evidence>
<sequence length="134" mass="14349">MPDGPMRKALADGIPVTLEDGRTIDPEDVLGPAQGQKKLVIVGDTETTEGLQEHVRDADVLVIEATFLQRDSAMARDYGHLTAAEAAALAASSNVGQLVMNHISGRYSDAEVLAEARESFPNSRVANDFDQMVV</sequence>
<reference evidence="2 3" key="1">
    <citation type="journal article" date="2013" name="Appl. Environ. Microbiol.">
        <title>Genome analysis suggests that the soil oligotrophic bacterium Agromonas oligotrophica (Bradyrhizobium oligotrophicum) is a nitrogen-fixing symbiont of Aeschynomene indica.</title>
        <authorList>
            <person name="Okubo T."/>
            <person name="Fukushima S."/>
            <person name="Itakura M."/>
            <person name="Oshima K."/>
            <person name="Longtonglang A."/>
            <person name="Teaumroong N."/>
            <person name="Mitsui H."/>
            <person name="Hattori M."/>
            <person name="Hattori R."/>
            <person name="Hattori T."/>
            <person name="Minamisawa K."/>
        </authorList>
    </citation>
    <scope>NUCLEOTIDE SEQUENCE [LARGE SCALE GENOMIC DNA]</scope>
    <source>
        <strain evidence="2 3">S58</strain>
    </source>
</reference>
<accession>M4ZZT5</accession>
<dbReference type="Proteomes" id="UP000011841">
    <property type="component" value="Chromosome"/>
</dbReference>
<dbReference type="KEGG" id="aol:S58_60540"/>
<name>M4ZZT5_9BRAD</name>
<evidence type="ECO:0000313" key="3">
    <source>
        <dbReference type="Proteomes" id="UP000011841"/>
    </source>
</evidence>
<dbReference type="EMBL" id="AP012603">
    <property type="protein sequence ID" value="BAM92030.1"/>
    <property type="molecule type" value="Genomic_DNA"/>
</dbReference>
<dbReference type="SUPFAM" id="SSF56281">
    <property type="entry name" value="Metallo-hydrolase/oxidoreductase"/>
    <property type="match status" value="1"/>
</dbReference>
<dbReference type="GO" id="GO:0042781">
    <property type="term" value="F:3'-tRNA processing endoribonuclease activity"/>
    <property type="evidence" value="ECO:0007669"/>
    <property type="project" value="TreeGrafter"/>
</dbReference>
<dbReference type="PANTHER" id="PTHR46018">
    <property type="entry name" value="ZINC PHOSPHODIESTERASE ELAC PROTEIN 1"/>
    <property type="match status" value="1"/>
</dbReference>
<keyword evidence="3" id="KW-1185">Reference proteome</keyword>
<proteinExistence type="predicted"/>
<evidence type="ECO:0000313" key="2">
    <source>
        <dbReference type="EMBL" id="BAM92030.1"/>
    </source>
</evidence>
<feature type="domain" description="Metallo-beta-lactamase" evidence="1">
    <location>
        <begin position="27"/>
        <end position="103"/>
    </location>
</feature>
<dbReference type="InterPro" id="IPR036866">
    <property type="entry name" value="RibonucZ/Hydroxyglut_hydro"/>
</dbReference>
<dbReference type="PATRIC" id="fig|1245469.3.peg.6189"/>
<organism evidence="2 3">
    <name type="scientific">Bradyrhizobium oligotrophicum S58</name>
    <dbReference type="NCBI Taxonomy" id="1245469"/>
    <lineage>
        <taxon>Bacteria</taxon>
        <taxon>Pseudomonadati</taxon>
        <taxon>Pseudomonadota</taxon>
        <taxon>Alphaproteobacteria</taxon>
        <taxon>Hyphomicrobiales</taxon>
        <taxon>Nitrobacteraceae</taxon>
        <taxon>Bradyrhizobium</taxon>
    </lineage>
</organism>
<dbReference type="InterPro" id="IPR001279">
    <property type="entry name" value="Metallo-B-lactamas"/>
</dbReference>
<protein>
    <submittedName>
        <fullName evidence="2">Ribonuclease Z</fullName>
    </submittedName>
</protein>